<dbReference type="Gene3D" id="3.40.50.300">
    <property type="entry name" value="P-loop containing nucleotide triphosphate hydrolases"/>
    <property type="match status" value="1"/>
</dbReference>
<comment type="caution">
    <text evidence="5">The sequence shown here is derived from an EMBL/GenBank/DDBJ whole genome shotgun (WGS) entry which is preliminary data.</text>
</comment>
<keyword evidence="5" id="KW-0131">Cell cycle</keyword>
<gene>
    <name evidence="5" type="ORF">K493DRAFT_205476</name>
</gene>
<dbReference type="InterPro" id="IPR030379">
    <property type="entry name" value="G_SEPTIN_dom"/>
</dbReference>
<evidence type="ECO:0000256" key="2">
    <source>
        <dbReference type="ARBA" id="ARBA00023134"/>
    </source>
</evidence>
<feature type="domain" description="Septin-type G" evidence="4">
    <location>
        <begin position="12"/>
        <end position="289"/>
    </location>
</feature>
<sequence>MARSSSSRRKTPPTLFNVMVVGASGSGKSSFVNTFLDSLQPHVDHEAQTPFHRYPSTQEIVSRKVTTVSQGTSLVLNFIDTPGFEEHQALEEGREGPVLEYVKRLLLLRFQEETRLSRSTRPKEEQVHACLFFVQPGLVRLSEAELAFAKKLSKYVNVIPVIGKADRYTVSELREMKAVIQRDFRDHSIPTYDFPDDEDQDEDDESHQQNQRLRRVLPFSVVSSEPSQPRKQDGTKVLGREYSWGIVECFNPSHSDMSSLRQALLETHLYSLKEKTYLQLYEDYRTEKL</sequence>
<name>A0A1Y1Z371_9FUNG</name>
<dbReference type="GO" id="GO:0005525">
    <property type="term" value="F:GTP binding"/>
    <property type="evidence" value="ECO:0007669"/>
    <property type="project" value="UniProtKB-KW"/>
</dbReference>
<dbReference type="PANTHER" id="PTHR18884">
    <property type="entry name" value="SEPTIN"/>
    <property type="match status" value="1"/>
</dbReference>
<protein>
    <submittedName>
        <fullName evidence="5">Cell division/GTP binding protein</fullName>
    </submittedName>
</protein>
<feature type="non-terminal residue" evidence="5">
    <location>
        <position position="289"/>
    </location>
</feature>
<evidence type="ECO:0000313" key="6">
    <source>
        <dbReference type="Proteomes" id="UP000193498"/>
    </source>
</evidence>
<proteinExistence type="predicted"/>
<evidence type="ECO:0000256" key="3">
    <source>
        <dbReference type="SAM" id="MobiDB-lite"/>
    </source>
</evidence>
<keyword evidence="5" id="KW-0132">Cell division</keyword>
<dbReference type="Proteomes" id="UP000193498">
    <property type="component" value="Unassembled WGS sequence"/>
</dbReference>
<dbReference type="AlphaFoldDB" id="A0A1Y1Z371"/>
<dbReference type="InterPro" id="IPR027417">
    <property type="entry name" value="P-loop_NTPase"/>
</dbReference>
<feature type="region of interest" description="Disordered" evidence="3">
    <location>
        <begin position="189"/>
        <end position="211"/>
    </location>
</feature>
<keyword evidence="6" id="KW-1185">Reference proteome</keyword>
<dbReference type="OrthoDB" id="416553at2759"/>
<dbReference type="GO" id="GO:0005938">
    <property type="term" value="C:cell cortex"/>
    <property type="evidence" value="ECO:0007669"/>
    <property type="project" value="UniProtKB-ARBA"/>
</dbReference>
<dbReference type="InParanoid" id="A0A1Y1Z371"/>
<feature type="compositionally biased region" description="Acidic residues" evidence="3">
    <location>
        <begin position="194"/>
        <end position="205"/>
    </location>
</feature>
<accession>A0A1Y1Z371</accession>
<keyword evidence="1" id="KW-0547">Nucleotide-binding</keyword>
<evidence type="ECO:0000259" key="4">
    <source>
        <dbReference type="PROSITE" id="PS51719"/>
    </source>
</evidence>
<dbReference type="GO" id="GO:0051301">
    <property type="term" value="P:cell division"/>
    <property type="evidence" value="ECO:0007669"/>
    <property type="project" value="UniProtKB-KW"/>
</dbReference>
<evidence type="ECO:0000256" key="1">
    <source>
        <dbReference type="ARBA" id="ARBA00022741"/>
    </source>
</evidence>
<organism evidence="5 6">
    <name type="scientific">Basidiobolus meristosporus CBS 931.73</name>
    <dbReference type="NCBI Taxonomy" id="1314790"/>
    <lineage>
        <taxon>Eukaryota</taxon>
        <taxon>Fungi</taxon>
        <taxon>Fungi incertae sedis</taxon>
        <taxon>Zoopagomycota</taxon>
        <taxon>Entomophthoromycotina</taxon>
        <taxon>Basidiobolomycetes</taxon>
        <taxon>Basidiobolales</taxon>
        <taxon>Basidiobolaceae</taxon>
        <taxon>Basidiobolus</taxon>
    </lineage>
</organism>
<dbReference type="GO" id="GO:0032156">
    <property type="term" value="C:septin cytoskeleton"/>
    <property type="evidence" value="ECO:0007669"/>
    <property type="project" value="UniProtKB-ARBA"/>
</dbReference>
<dbReference type="Pfam" id="PF00735">
    <property type="entry name" value="Septin"/>
    <property type="match status" value="1"/>
</dbReference>
<evidence type="ECO:0000313" key="5">
    <source>
        <dbReference type="EMBL" id="ORY04731.1"/>
    </source>
</evidence>
<dbReference type="InterPro" id="IPR016491">
    <property type="entry name" value="Septin"/>
</dbReference>
<dbReference type="STRING" id="1314790.A0A1Y1Z371"/>
<dbReference type="PROSITE" id="PS51719">
    <property type="entry name" value="G_SEPTIN"/>
    <property type="match status" value="1"/>
</dbReference>
<reference evidence="5 6" key="1">
    <citation type="submission" date="2016-07" db="EMBL/GenBank/DDBJ databases">
        <title>Pervasive Adenine N6-methylation of Active Genes in Fungi.</title>
        <authorList>
            <consortium name="DOE Joint Genome Institute"/>
            <person name="Mondo S.J."/>
            <person name="Dannebaum R.O."/>
            <person name="Kuo R.C."/>
            <person name="Labutti K."/>
            <person name="Haridas S."/>
            <person name="Kuo A."/>
            <person name="Salamov A."/>
            <person name="Ahrendt S.R."/>
            <person name="Lipzen A."/>
            <person name="Sullivan W."/>
            <person name="Andreopoulos W.B."/>
            <person name="Clum A."/>
            <person name="Lindquist E."/>
            <person name="Daum C."/>
            <person name="Ramamoorthy G.K."/>
            <person name="Gryganskyi A."/>
            <person name="Culley D."/>
            <person name="Magnuson J.K."/>
            <person name="James T.Y."/>
            <person name="O'Malley M.A."/>
            <person name="Stajich J.E."/>
            <person name="Spatafora J.W."/>
            <person name="Visel A."/>
            <person name="Grigoriev I.V."/>
        </authorList>
    </citation>
    <scope>NUCLEOTIDE SEQUENCE [LARGE SCALE GENOMIC DNA]</scope>
    <source>
        <strain evidence="5 6">CBS 931.73</strain>
    </source>
</reference>
<dbReference type="PIRSF" id="PIRSF006698">
    <property type="entry name" value="Septin"/>
    <property type="match status" value="1"/>
</dbReference>
<keyword evidence="2" id="KW-0342">GTP-binding</keyword>
<dbReference type="SUPFAM" id="SSF52540">
    <property type="entry name" value="P-loop containing nucleoside triphosphate hydrolases"/>
    <property type="match status" value="1"/>
</dbReference>
<dbReference type="EMBL" id="MCFE01000032">
    <property type="protein sequence ID" value="ORY04731.1"/>
    <property type="molecule type" value="Genomic_DNA"/>
</dbReference>